<evidence type="ECO:0000313" key="1">
    <source>
        <dbReference type="EMBL" id="KIP06393.1"/>
    </source>
</evidence>
<accession>A0A0C3PJM1</accession>
<name>A0A0C3PJM1_PHLG1</name>
<protein>
    <submittedName>
        <fullName evidence="1">Uncharacterized protein</fullName>
    </submittedName>
</protein>
<reference evidence="1 2" key="1">
    <citation type="journal article" date="2014" name="PLoS Genet.">
        <title>Analysis of the Phlebiopsis gigantea genome, transcriptome and secretome provides insight into its pioneer colonization strategies of wood.</title>
        <authorList>
            <person name="Hori C."/>
            <person name="Ishida T."/>
            <person name="Igarashi K."/>
            <person name="Samejima M."/>
            <person name="Suzuki H."/>
            <person name="Master E."/>
            <person name="Ferreira P."/>
            <person name="Ruiz-Duenas F.J."/>
            <person name="Held B."/>
            <person name="Canessa P."/>
            <person name="Larrondo L.F."/>
            <person name="Schmoll M."/>
            <person name="Druzhinina I.S."/>
            <person name="Kubicek C.P."/>
            <person name="Gaskell J.A."/>
            <person name="Kersten P."/>
            <person name="St John F."/>
            <person name="Glasner J."/>
            <person name="Sabat G."/>
            <person name="Splinter BonDurant S."/>
            <person name="Syed K."/>
            <person name="Yadav J."/>
            <person name="Mgbeahuruike A.C."/>
            <person name="Kovalchuk A."/>
            <person name="Asiegbu F.O."/>
            <person name="Lackner G."/>
            <person name="Hoffmeister D."/>
            <person name="Rencoret J."/>
            <person name="Gutierrez A."/>
            <person name="Sun H."/>
            <person name="Lindquist E."/>
            <person name="Barry K."/>
            <person name="Riley R."/>
            <person name="Grigoriev I.V."/>
            <person name="Henrissat B."/>
            <person name="Kues U."/>
            <person name="Berka R.M."/>
            <person name="Martinez A.T."/>
            <person name="Covert S.F."/>
            <person name="Blanchette R.A."/>
            <person name="Cullen D."/>
        </authorList>
    </citation>
    <scope>NUCLEOTIDE SEQUENCE [LARGE SCALE GENOMIC DNA]</scope>
    <source>
        <strain evidence="1 2">11061_1 CR5-6</strain>
    </source>
</reference>
<dbReference type="Proteomes" id="UP000053257">
    <property type="component" value="Unassembled WGS sequence"/>
</dbReference>
<keyword evidence="2" id="KW-1185">Reference proteome</keyword>
<organism evidence="1 2">
    <name type="scientific">Phlebiopsis gigantea (strain 11061_1 CR5-6)</name>
    <name type="common">White-rot fungus</name>
    <name type="synonym">Peniophora gigantea</name>
    <dbReference type="NCBI Taxonomy" id="745531"/>
    <lineage>
        <taxon>Eukaryota</taxon>
        <taxon>Fungi</taxon>
        <taxon>Dikarya</taxon>
        <taxon>Basidiomycota</taxon>
        <taxon>Agaricomycotina</taxon>
        <taxon>Agaricomycetes</taxon>
        <taxon>Polyporales</taxon>
        <taxon>Phanerochaetaceae</taxon>
        <taxon>Phlebiopsis</taxon>
    </lineage>
</organism>
<dbReference type="EMBL" id="KN840519">
    <property type="protein sequence ID" value="KIP06393.1"/>
    <property type="molecule type" value="Genomic_DNA"/>
</dbReference>
<proteinExistence type="predicted"/>
<sequence length="218" mass="22822">MESTHGTIAWSSMADGSALLTSAAVSLRFSADCLVSLSAAARLARFRGLACSSAASCGRSGCADASCVVTFSTLRFVARVARGFSFGCSSGGCSSVRLLATGFEFVPWDDPIFTRPALSGCGDKGRDAWLSGNPSCALPPLDVFESCFNIDFPLESSARLRRGEVWSRATCPCSTTPIHLEGSIPCFLARVGVAWRRLDFSIAMIGVSSSSDSVSDGT</sequence>
<gene>
    <name evidence="1" type="ORF">PHLGIDRAFT_461957</name>
</gene>
<evidence type="ECO:0000313" key="2">
    <source>
        <dbReference type="Proteomes" id="UP000053257"/>
    </source>
</evidence>
<dbReference type="HOGENOM" id="CLU_1267310_0_0_1"/>
<dbReference type="AlphaFoldDB" id="A0A0C3PJM1"/>